<proteinExistence type="predicted"/>
<dbReference type="Proteomes" id="UP000326831">
    <property type="component" value="Chromosome"/>
</dbReference>
<dbReference type="AlphaFoldDB" id="A0A5P2V2F5"/>
<evidence type="ECO:0000313" key="1">
    <source>
        <dbReference type="EMBL" id="QEU83217.1"/>
    </source>
</evidence>
<reference evidence="1 2" key="1">
    <citation type="submission" date="2017-09" db="EMBL/GenBank/DDBJ databases">
        <authorList>
            <person name="Lee N."/>
            <person name="Cho B.-K."/>
        </authorList>
    </citation>
    <scope>NUCLEOTIDE SEQUENCE [LARGE SCALE GENOMIC DNA]</scope>
    <source>
        <strain evidence="1 2">ATCC 27467</strain>
    </source>
</reference>
<accession>A0A5P2V2F5</accession>
<dbReference type="KEGG" id="ssub:CP968_28650"/>
<organism evidence="1 2">
    <name type="scientific">Streptomyces subrutilus</name>
    <dbReference type="NCBI Taxonomy" id="36818"/>
    <lineage>
        <taxon>Bacteria</taxon>
        <taxon>Bacillati</taxon>
        <taxon>Actinomycetota</taxon>
        <taxon>Actinomycetes</taxon>
        <taxon>Kitasatosporales</taxon>
        <taxon>Streptomycetaceae</taxon>
        <taxon>Streptomyces</taxon>
    </lineage>
</organism>
<keyword evidence="2" id="KW-1185">Reference proteome</keyword>
<dbReference type="OrthoDB" id="3711227at2"/>
<evidence type="ECO:0000313" key="2">
    <source>
        <dbReference type="Proteomes" id="UP000326831"/>
    </source>
</evidence>
<protein>
    <submittedName>
        <fullName evidence="1">Asp23/Gls24 family envelope stress response protein</fullName>
    </submittedName>
</protein>
<gene>
    <name evidence="1" type="ORF">CP968_28650</name>
</gene>
<name>A0A5P2V2F5_9ACTN</name>
<dbReference type="EMBL" id="CP023701">
    <property type="protein sequence ID" value="QEU83217.1"/>
    <property type="molecule type" value="Genomic_DNA"/>
</dbReference>
<sequence>MLPCGRDLAALWEEPLSGADRAHTSVCPHCTAALDDLARLRDAVRPDPRPGDGDGGAGTDAAALVERIMGVVRLELRPGRTLPLGEPDEDGWIYEAVAAKVLRSAADSVPGVRSGSCRIRPEPGGRGPVHVHIEVTVGAARALRERAQRVRRRVRDAADAELGMEVASVDVAVTDLHEEPEQEDGA</sequence>